<name>A0A1H2QD66_9GAMM</name>
<evidence type="ECO:0000313" key="2">
    <source>
        <dbReference type="EMBL" id="SDW05193.1"/>
    </source>
</evidence>
<dbReference type="Pfam" id="PF00583">
    <property type="entry name" value="Acetyltransf_1"/>
    <property type="match status" value="1"/>
</dbReference>
<protein>
    <submittedName>
        <fullName evidence="2">Acetyltransferase (GNAT) family protein</fullName>
    </submittedName>
</protein>
<dbReference type="STRING" id="574349.SAMN05443545_10157"/>
<accession>A0A1H2QD66</accession>
<sequence length="198" mass="22985">MSIRISTCQGQAITPYLDDLARLRIDVFRDFPYLYDGDFDYEADYLNRYAACPDSLFVLALDEDHVVGAATGMPLREDIEEFRSPFEQAGYDISRIFYYGESVLRSRYRGQGIGKAFMRERETHARAHGFDTVAFCAVERPADHPLRPAGYQPLDGFWESQGYRKVPELHTTFHWKDIGNDHETDKPMVFWLKSLNHQ</sequence>
<feature type="domain" description="N-acetyltransferase" evidence="1">
    <location>
        <begin position="18"/>
        <end position="193"/>
    </location>
</feature>
<dbReference type="Gene3D" id="3.40.630.30">
    <property type="match status" value="1"/>
</dbReference>
<evidence type="ECO:0000313" key="3">
    <source>
        <dbReference type="Proteomes" id="UP000198500"/>
    </source>
</evidence>
<gene>
    <name evidence="2" type="ORF">SAMN05443545_10157</name>
</gene>
<proteinExistence type="predicted"/>
<reference evidence="2 3" key="1">
    <citation type="submission" date="2016-10" db="EMBL/GenBank/DDBJ databases">
        <authorList>
            <person name="de Groot N.N."/>
        </authorList>
    </citation>
    <scope>NUCLEOTIDE SEQUENCE [LARGE SCALE GENOMIC DNA]</scope>
    <source>
        <strain evidence="2 3">DSM 19219</strain>
    </source>
</reference>
<evidence type="ECO:0000259" key="1">
    <source>
        <dbReference type="PROSITE" id="PS51186"/>
    </source>
</evidence>
<dbReference type="InterPro" id="IPR000182">
    <property type="entry name" value="GNAT_dom"/>
</dbReference>
<dbReference type="RefSeq" id="WP_092567489.1">
    <property type="nucleotide sequence ID" value="NZ_BMXH01000001.1"/>
</dbReference>
<dbReference type="PROSITE" id="PS51186">
    <property type="entry name" value="GNAT"/>
    <property type="match status" value="1"/>
</dbReference>
<keyword evidence="3" id="KW-1185">Reference proteome</keyword>
<keyword evidence="2" id="KW-0808">Transferase</keyword>
<dbReference type="EMBL" id="FNNI01000001">
    <property type="protein sequence ID" value="SDW05193.1"/>
    <property type="molecule type" value="Genomic_DNA"/>
</dbReference>
<dbReference type="CDD" id="cd04301">
    <property type="entry name" value="NAT_SF"/>
    <property type="match status" value="1"/>
</dbReference>
<dbReference type="SUPFAM" id="SSF55729">
    <property type="entry name" value="Acyl-CoA N-acyltransferases (Nat)"/>
    <property type="match status" value="1"/>
</dbReference>
<dbReference type="InterPro" id="IPR016181">
    <property type="entry name" value="Acyl_CoA_acyltransferase"/>
</dbReference>
<dbReference type="OrthoDB" id="187903at2"/>
<dbReference type="Proteomes" id="UP000198500">
    <property type="component" value="Unassembled WGS sequence"/>
</dbReference>
<organism evidence="2 3">
    <name type="scientific">Aidingimonas halophila</name>
    <dbReference type="NCBI Taxonomy" id="574349"/>
    <lineage>
        <taxon>Bacteria</taxon>
        <taxon>Pseudomonadati</taxon>
        <taxon>Pseudomonadota</taxon>
        <taxon>Gammaproteobacteria</taxon>
        <taxon>Oceanospirillales</taxon>
        <taxon>Halomonadaceae</taxon>
        <taxon>Aidingimonas</taxon>
    </lineage>
</organism>
<dbReference type="AlphaFoldDB" id="A0A1H2QD66"/>
<dbReference type="GO" id="GO:0016747">
    <property type="term" value="F:acyltransferase activity, transferring groups other than amino-acyl groups"/>
    <property type="evidence" value="ECO:0007669"/>
    <property type="project" value="InterPro"/>
</dbReference>